<dbReference type="EMBL" id="QGLF01000001">
    <property type="protein sequence ID" value="PWR23364.1"/>
    <property type="molecule type" value="Genomic_DNA"/>
</dbReference>
<name>A0A317EAP6_9PROT</name>
<dbReference type="Proteomes" id="UP000246077">
    <property type="component" value="Unassembled WGS sequence"/>
</dbReference>
<organism evidence="2 3">
    <name type="scientific">Zavarzinia compransoris</name>
    <dbReference type="NCBI Taxonomy" id="1264899"/>
    <lineage>
        <taxon>Bacteria</taxon>
        <taxon>Pseudomonadati</taxon>
        <taxon>Pseudomonadota</taxon>
        <taxon>Alphaproteobacteria</taxon>
        <taxon>Rhodospirillales</taxon>
        <taxon>Zavarziniaceae</taxon>
        <taxon>Zavarzinia</taxon>
    </lineage>
</organism>
<protein>
    <recommendedName>
        <fullName evidence="4">DUF935 domain-containing protein</fullName>
    </recommendedName>
</protein>
<feature type="compositionally biased region" description="Low complexity" evidence="1">
    <location>
        <begin position="413"/>
        <end position="423"/>
    </location>
</feature>
<evidence type="ECO:0000256" key="1">
    <source>
        <dbReference type="SAM" id="MobiDB-lite"/>
    </source>
</evidence>
<evidence type="ECO:0000313" key="2">
    <source>
        <dbReference type="EMBL" id="PWR23364.1"/>
    </source>
</evidence>
<comment type="caution">
    <text evidence="2">The sequence shown here is derived from an EMBL/GenBank/DDBJ whole genome shotgun (WGS) entry which is preliminary data.</text>
</comment>
<feature type="region of interest" description="Disordered" evidence="1">
    <location>
        <begin position="407"/>
        <end position="427"/>
    </location>
</feature>
<evidence type="ECO:0008006" key="4">
    <source>
        <dbReference type="Google" id="ProtNLM"/>
    </source>
</evidence>
<evidence type="ECO:0000313" key="3">
    <source>
        <dbReference type="Proteomes" id="UP000246077"/>
    </source>
</evidence>
<gene>
    <name evidence="2" type="ORF">DKG75_02000</name>
</gene>
<dbReference type="AlphaFoldDB" id="A0A317EAP6"/>
<dbReference type="InterPro" id="IPR009279">
    <property type="entry name" value="Portal_Mu"/>
</dbReference>
<dbReference type="Pfam" id="PF06074">
    <property type="entry name" value="Portal_Mu"/>
    <property type="match status" value="1"/>
</dbReference>
<keyword evidence="3" id="KW-1185">Reference proteome</keyword>
<proteinExistence type="predicted"/>
<accession>A0A317EAP6</accession>
<sequence length="512" mass="54998">MEALTMVSEVKQADLRREIATIARDVTAPLAGFVLRPRDETLIQQGGGLGLKLYEDLHRDPHTMAVLRKRRMAVIAREWELEAASEAPVDAAAKDLCEAVLKRLAFDRLCLGLLHGLLLGYSVAEVVWGEAVIGVTRIIPIAAFKRGSRRFVFGADGALRLLTVEEPVDGEALPPFKFIVAVFGGDEVEDPYGLGLGATLFWPVYFKRQGIAFWLTFVERFAAPTVIGEYPPNASEAEQDKMLAALGALSQETGIIMPQGMAIRLLEAMRSGSIDSYEKLCRYMDEQISEAVLGETLSTSVVGTGSRAASQTHNEVREELTDADADLLSDVLNTTLLPWIVRVNMPGASAPRLWRKKPDGQDLKVLAERDSIIRSWGFEPDEDYVRGTYGGAWKKVPPGADLRAGAGAGAGAGAPVRASAPAREGPAFAERSDAIDEAVSKLLAEDGWEPLVAGLVDGLEKQLASAKTEEDATAILSEVFGRMGISALAEALARASFAARLAGEVDDPLSGG</sequence>
<reference evidence="3" key="1">
    <citation type="submission" date="2018-05" db="EMBL/GenBank/DDBJ databases">
        <title>Zavarzinia sp. HR-AS.</title>
        <authorList>
            <person name="Lee Y."/>
            <person name="Jeon C.O."/>
        </authorList>
    </citation>
    <scope>NUCLEOTIDE SEQUENCE [LARGE SCALE GENOMIC DNA]</scope>
    <source>
        <strain evidence="3">DSM 1231</strain>
    </source>
</reference>